<reference evidence="4 6" key="1">
    <citation type="journal article" date="2012" name="Nat. Biotechnol.">
        <title>Reference genome sequence of the model plant Setaria.</title>
        <authorList>
            <person name="Bennetzen J.L."/>
            <person name="Schmutz J."/>
            <person name="Wang H."/>
            <person name="Percifield R."/>
            <person name="Hawkins J."/>
            <person name="Pontaroli A.C."/>
            <person name="Estep M."/>
            <person name="Feng L."/>
            <person name="Vaughn J.N."/>
            <person name="Grimwood J."/>
            <person name="Jenkins J."/>
            <person name="Barry K."/>
            <person name="Lindquist E."/>
            <person name="Hellsten U."/>
            <person name="Deshpande S."/>
            <person name="Wang X."/>
            <person name="Wu X."/>
            <person name="Mitros T."/>
            <person name="Triplett J."/>
            <person name="Yang X."/>
            <person name="Ye C.Y."/>
            <person name="Mauro-Herrera M."/>
            <person name="Wang L."/>
            <person name="Li P."/>
            <person name="Sharma M."/>
            <person name="Sharma R."/>
            <person name="Ronald P.C."/>
            <person name="Panaud O."/>
            <person name="Kellogg E.A."/>
            <person name="Brutnell T.P."/>
            <person name="Doust A.N."/>
            <person name="Tuskan G.A."/>
            <person name="Rokhsar D."/>
            <person name="Devos K.M."/>
        </authorList>
    </citation>
    <scope>NUCLEOTIDE SEQUENCE [LARGE SCALE GENOMIC DNA]</scope>
    <source>
        <strain evidence="6">cv. Yugu1</strain>
        <strain evidence="4">Yugu1</strain>
    </source>
</reference>
<dbReference type="GeneID" id="101756392"/>
<dbReference type="PANTHER" id="PTHR15921">
    <property type="entry name" value="PRE-MRNA CLEAVAGE COMPLEX II"/>
    <property type="match status" value="1"/>
</dbReference>
<dbReference type="eggNOG" id="KOG2071">
    <property type="taxonomic scope" value="Eukaryota"/>
</dbReference>
<dbReference type="SMART" id="SM00582">
    <property type="entry name" value="RPR"/>
    <property type="match status" value="1"/>
</dbReference>
<dbReference type="PANTHER" id="PTHR15921:SF12">
    <property type="entry name" value="POLYADENYLATION AND CLEAVAGE FACTOR HOMOLOG 4"/>
    <property type="match status" value="1"/>
</dbReference>
<dbReference type="OrthoDB" id="2129491at2759"/>
<feature type="region of interest" description="Disordered" evidence="2">
    <location>
        <begin position="159"/>
        <end position="186"/>
    </location>
</feature>
<evidence type="ECO:0000313" key="5">
    <source>
        <dbReference type="EnsemblPlants" id="KQL00560"/>
    </source>
</evidence>
<dbReference type="AlphaFoldDB" id="K3YG34"/>
<dbReference type="RefSeq" id="XP_004972696.1">
    <property type="nucleotide sequence ID" value="XM_004972639.4"/>
</dbReference>
<dbReference type="SUPFAM" id="SSF48464">
    <property type="entry name" value="ENTH/VHS domain"/>
    <property type="match status" value="1"/>
</dbReference>
<evidence type="ECO:0000256" key="1">
    <source>
        <dbReference type="ARBA" id="ARBA00022664"/>
    </source>
</evidence>
<feature type="compositionally biased region" description="Low complexity" evidence="2">
    <location>
        <begin position="750"/>
        <end position="759"/>
    </location>
</feature>
<dbReference type="GO" id="GO:0006369">
    <property type="term" value="P:termination of RNA polymerase II transcription"/>
    <property type="evidence" value="ECO:0000318"/>
    <property type="project" value="GO_Central"/>
</dbReference>
<feature type="compositionally biased region" description="Polar residues" evidence="2">
    <location>
        <begin position="170"/>
        <end position="179"/>
    </location>
</feature>
<dbReference type="Proteomes" id="UP000004995">
    <property type="component" value="Unassembled WGS sequence"/>
</dbReference>
<feature type="region of interest" description="Disordered" evidence="2">
    <location>
        <begin position="284"/>
        <end position="339"/>
    </location>
</feature>
<feature type="domain" description="CID" evidence="3">
    <location>
        <begin position="30"/>
        <end position="159"/>
    </location>
</feature>
<dbReference type="Pfam" id="PF23228">
    <property type="entry name" value="zf_PCFS4"/>
    <property type="match status" value="1"/>
</dbReference>
<dbReference type="GO" id="GO:0000993">
    <property type="term" value="F:RNA polymerase II complex binding"/>
    <property type="evidence" value="ECO:0000318"/>
    <property type="project" value="GO_Central"/>
</dbReference>
<evidence type="ECO:0000313" key="6">
    <source>
        <dbReference type="Proteomes" id="UP000004995"/>
    </source>
</evidence>
<evidence type="ECO:0000256" key="2">
    <source>
        <dbReference type="SAM" id="MobiDB-lite"/>
    </source>
</evidence>
<dbReference type="Pfam" id="PF04818">
    <property type="entry name" value="CID"/>
    <property type="match status" value="1"/>
</dbReference>
<dbReference type="InterPro" id="IPR047415">
    <property type="entry name" value="Pcf11_CID"/>
</dbReference>
<dbReference type="InterPro" id="IPR057242">
    <property type="entry name" value="PCFS4-like"/>
</dbReference>
<dbReference type="PROSITE" id="PS00028">
    <property type="entry name" value="ZINC_FINGER_C2H2_1"/>
    <property type="match status" value="1"/>
</dbReference>
<dbReference type="GO" id="GO:0031124">
    <property type="term" value="P:mRNA 3'-end processing"/>
    <property type="evidence" value="ECO:0007669"/>
    <property type="project" value="InterPro"/>
</dbReference>
<dbReference type="Gramene" id="KQL00560">
    <property type="protein sequence ID" value="KQL00560"/>
    <property type="gene ID" value="SETIT_013202mg"/>
</dbReference>
<organism evidence="4">
    <name type="scientific">Setaria italica</name>
    <name type="common">Foxtail millet</name>
    <name type="synonym">Panicum italicum</name>
    <dbReference type="NCBI Taxonomy" id="4555"/>
    <lineage>
        <taxon>Eukaryota</taxon>
        <taxon>Viridiplantae</taxon>
        <taxon>Streptophyta</taxon>
        <taxon>Embryophyta</taxon>
        <taxon>Tracheophyta</taxon>
        <taxon>Spermatophyta</taxon>
        <taxon>Magnoliopsida</taxon>
        <taxon>Liliopsida</taxon>
        <taxon>Poales</taxon>
        <taxon>Poaceae</taxon>
        <taxon>PACMAD clade</taxon>
        <taxon>Panicoideae</taxon>
        <taxon>Panicodae</taxon>
        <taxon>Paniceae</taxon>
        <taxon>Cenchrinae</taxon>
        <taxon>Setaria</taxon>
    </lineage>
</organism>
<reference evidence="5" key="3">
    <citation type="submission" date="2018-08" db="UniProtKB">
        <authorList>
            <consortium name="EnsemblPlants"/>
        </authorList>
    </citation>
    <scope>IDENTIFICATION</scope>
    <source>
        <strain evidence="5">Yugu1</strain>
    </source>
</reference>
<reference evidence="4" key="2">
    <citation type="submission" date="2015-07" db="EMBL/GenBank/DDBJ databases">
        <authorList>
            <person name="Noorani M."/>
        </authorList>
    </citation>
    <scope>NUCLEOTIDE SEQUENCE</scope>
    <source>
        <strain evidence="4">Yugu1</strain>
    </source>
</reference>
<feature type="compositionally biased region" description="Basic and acidic residues" evidence="2">
    <location>
        <begin position="322"/>
        <end position="339"/>
    </location>
</feature>
<dbReference type="GO" id="GO:0003729">
    <property type="term" value="F:mRNA binding"/>
    <property type="evidence" value="ECO:0000318"/>
    <property type="project" value="GO_Central"/>
</dbReference>
<feature type="region of interest" description="Disordered" evidence="2">
    <location>
        <begin position="736"/>
        <end position="759"/>
    </location>
</feature>
<dbReference type="HOGENOM" id="CLU_006062_0_0_1"/>
<dbReference type="EMBL" id="AGNK02003527">
    <property type="status" value="NOT_ANNOTATED_CDS"/>
    <property type="molecule type" value="Genomic_DNA"/>
</dbReference>
<gene>
    <name evidence="5" type="primary">LOC101756392</name>
    <name evidence="4" type="ORF">SETIT_6G039800v2</name>
</gene>
<dbReference type="InterPro" id="IPR045154">
    <property type="entry name" value="PCF11-like"/>
</dbReference>
<evidence type="ECO:0000259" key="3">
    <source>
        <dbReference type="PROSITE" id="PS51391"/>
    </source>
</evidence>
<protein>
    <recommendedName>
        <fullName evidence="3">CID domain-containing protein</fullName>
    </recommendedName>
</protein>
<proteinExistence type="predicted"/>
<feature type="compositionally biased region" description="Pro residues" evidence="2">
    <location>
        <begin position="738"/>
        <end position="749"/>
    </location>
</feature>
<dbReference type="EnsemblPlants" id="KQL00560">
    <property type="protein sequence ID" value="KQL00560"/>
    <property type="gene ID" value="SETIT_013202mg"/>
</dbReference>
<dbReference type="InterPro" id="IPR008942">
    <property type="entry name" value="ENTH_VHS"/>
</dbReference>
<dbReference type="EMBL" id="CM003533">
    <property type="protein sequence ID" value="RCV29774.1"/>
    <property type="molecule type" value="Genomic_DNA"/>
</dbReference>
<dbReference type="InterPro" id="IPR006569">
    <property type="entry name" value="CID_dom"/>
</dbReference>
<dbReference type="InterPro" id="IPR013087">
    <property type="entry name" value="Znf_C2H2_type"/>
</dbReference>
<keyword evidence="6" id="KW-1185">Reference proteome</keyword>
<dbReference type="Gene3D" id="1.25.40.90">
    <property type="match status" value="1"/>
</dbReference>
<dbReference type="CDD" id="cd16982">
    <property type="entry name" value="CID_Pcf11"/>
    <property type="match status" value="1"/>
</dbReference>
<dbReference type="GO" id="GO:0005849">
    <property type="term" value="C:mRNA cleavage factor complex"/>
    <property type="evidence" value="ECO:0000318"/>
    <property type="project" value="GO_Central"/>
</dbReference>
<dbReference type="STRING" id="4555.K3YG34"/>
<dbReference type="PROSITE" id="PS51391">
    <property type="entry name" value="CID"/>
    <property type="match status" value="1"/>
</dbReference>
<dbReference type="OMA" id="WPATNSK"/>
<dbReference type="KEGG" id="sita:101756392"/>
<dbReference type="EMBL" id="CM003533">
    <property type="protein sequence ID" value="RCV29773.1"/>
    <property type="molecule type" value="Genomic_DNA"/>
</dbReference>
<feature type="region of interest" description="Disordered" evidence="2">
    <location>
        <begin position="667"/>
        <end position="705"/>
    </location>
</feature>
<keyword evidence="1" id="KW-0507">mRNA processing</keyword>
<dbReference type="GO" id="GO:0005737">
    <property type="term" value="C:cytoplasm"/>
    <property type="evidence" value="ECO:0000318"/>
    <property type="project" value="GO_Central"/>
</dbReference>
<evidence type="ECO:0000313" key="4">
    <source>
        <dbReference type="EMBL" id="RCV29774.1"/>
    </source>
</evidence>
<dbReference type="FunFam" id="1.25.40.90:FF:000023">
    <property type="entry name" value="polyadenylation and cleavage factor homolog 4"/>
    <property type="match status" value="1"/>
</dbReference>
<sequence>MAGAPAAGQVVERFRARLREEAGGAGGEPGAAAVVRVYAEALRELTFNCKPVITELTIIAGQHAALAARGIADAVCARVAEVPPDQILPSLYLLDSIVKNIGREYVDRFAARLQKVFVDAYCRVHPSQYASMRRLFRTWWPVFPSSVLRGIEDDLQFSPSQEKRPAIATNPHQSESLSPRPSHGIHVNPKYLEAQQKLKQANVMHQPAVRGTRQMADVEEDLINGLTSNGLRGRPSMFQKSTVQYADDPDQQDTLRSLAGTIRATSPHLLSAHPSDAILDGPLDTSRRNLSRSPPLDVFPRNASPKRVLERLPPSRSILGPDPRRLPDRNGRSRWTFDDGARRPTISMLDEEYRKQSARELIDAYGNSQGRDADERVSKMQRLDSNGMASARNWLTSEEEEYSWEDMSPTLTDRIRSSVPSFPPGTMRAGFPGAKAGLLESDIGRHNFPSQAPRSSVDGPPLNLEDRITAASHANMPTSRRHPSNFGVQNGALLEYQSSEHTLNHGRTATMQAPPWQQPTGLPLRVQAPEHPSVLDRIPLPADGEMPVKRLEIGGIYNALSADIPLVEKHRPLTAAAPIEWPPLHHTQSQTLVPIPPDTKHVRNAADSLEIRPFVSQGASSSVFVPRHQYDALDRKTLSTGSLAQPPYQHQDLLPSSQQNQGAVLGNQAQPHHPQQFHPHSHPHHQEAFRGFGPGMSISPFPGQGGSAALPPVSLLPSSFSGPPAVPPYGMPSVSSFPRPPLPPGPPPGSLQIGSSSSQVGGPQPFVSGLLSNLMRQGVITLGPHSQPQDSIGVDFNIDLKVRNDSVINALYQDLSRQCKTCGLRFKCQEEHRAHMDWHVTKNRNSKNRKQSSRKYFVTAEEWLRAAETVGNDGVPAFVPSDPVPDSKEEKEMAVPADEEQTACALCHEPFEDFYSDETEEWMYKGAVYMNAPDGNIDGLERSQLGPIVHAKCRSGPSSTS</sequence>
<accession>K3YG34</accession>
<name>K3YG34_SETIT</name>